<dbReference type="Gene3D" id="3.30.70.270">
    <property type="match status" value="1"/>
</dbReference>
<dbReference type="InterPro" id="IPR043128">
    <property type="entry name" value="Rev_trsase/Diguanyl_cyclase"/>
</dbReference>
<dbReference type="GO" id="GO:0043709">
    <property type="term" value="P:cell adhesion involved in single-species biofilm formation"/>
    <property type="evidence" value="ECO:0007669"/>
    <property type="project" value="TreeGrafter"/>
</dbReference>
<evidence type="ECO:0000259" key="3">
    <source>
        <dbReference type="PROSITE" id="PS50887"/>
    </source>
</evidence>
<dbReference type="SUPFAM" id="SSF55073">
    <property type="entry name" value="Nucleotide cyclase"/>
    <property type="match status" value="1"/>
</dbReference>
<dbReference type="PROSITE" id="PS50887">
    <property type="entry name" value="GGDEF"/>
    <property type="match status" value="1"/>
</dbReference>
<dbReference type="InterPro" id="IPR050469">
    <property type="entry name" value="Diguanylate_Cyclase"/>
</dbReference>
<dbReference type="Pfam" id="PF00990">
    <property type="entry name" value="GGDEF"/>
    <property type="match status" value="1"/>
</dbReference>
<accession>A0A7Y9U634</accession>
<dbReference type="PANTHER" id="PTHR45138:SF9">
    <property type="entry name" value="DIGUANYLATE CYCLASE DGCM-RELATED"/>
    <property type="match status" value="1"/>
</dbReference>
<organism evidence="4 5">
    <name type="scientific">Sphaerotilus montanus</name>
    <dbReference type="NCBI Taxonomy" id="522889"/>
    <lineage>
        <taxon>Bacteria</taxon>
        <taxon>Pseudomonadati</taxon>
        <taxon>Pseudomonadota</taxon>
        <taxon>Betaproteobacteria</taxon>
        <taxon>Burkholderiales</taxon>
        <taxon>Sphaerotilaceae</taxon>
        <taxon>Sphaerotilus</taxon>
    </lineage>
</organism>
<comment type="catalytic activity">
    <reaction evidence="2">
        <text>2 GTP = 3',3'-c-di-GMP + 2 diphosphate</text>
        <dbReference type="Rhea" id="RHEA:24898"/>
        <dbReference type="ChEBI" id="CHEBI:33019"/>
        <dbReference type="ChEBI" id="CHEBI:37565"/>
        <dbReference type="ChEBI" id="CHEBI:58805"/>
        <dbReference type="EC" id="2.7.7.65"/>
    </reaction>
</comment>
<dbReference type="EC" id="2.7.7.65" evidence="1"/>
<keyword evidence="5" id="KW-1185">Reference proteome</keyword>
<dbReference type="EMBL" id="JACCFH010000001">
    <property type="protein sequence ID" value="NYG32201.1"/>
    <property type="molecule type" value="Genomic_DNA"/>
</dbReference>
<dbReference type="GO" id="GO:0005886">
    <property type="term" value="C:plasma membrane"/>
    <property type="evidence" value="ECO:0007669"/>
    <property type="project" value="TreeGrafter"/>
</dbReference>
<comment type="caution">
    <text evidence="4">The sequence shown here is derived from an EMBL/GenBank/DDBJ whole genome shotgun (WGS) entry which is preliminary data.</text>
</comment>
<evidence type="ECO:0000313" key="4">
    <source>
        <dbReference type="EMBL" id="NYG32201.1"/>
    </source>
</evidence>
<dbReference type="InterPro" id="IPR029787">
    <property type="entry name" value="Nucleotide_cyclase"/>
</dbReference>
<dbReference type="Proteomes" id="UP000518288">
    <property type="component" value="Unassembled WGS sequence"/>
</dbReference>
<dbReference type="AlphaFoldDB" id="A0A7Y9U634"/>
<reference evidence="4 5" key="1">
    <citation type="submission" date="2020-07" db="EMBL/GenBank/DDBJ databases">
        <title>Genomic Encyclopedia of Archaeal and Bacterial Type Strains, Phase II (KMG-II): from individual species to whole genera.</title>
        <authorList>
            <person name="Goeker M."/>
        </authorList>
    </citation>
    <scope>NUCLEOTIDE SEQUENCE [LARGE SCALE GENOMIC DNA]</scope>
    <source>
        <strain evidence="4 5">DSM 21226</strain>
    </source>
</reference>
<name>A0A7Y9U634_9BURK</name>
<dbReference type="InterPro" id="IPR000160">
    <property type="entry name" value="GGDEF_dom"/>
</dbReference>
<dbReference type="RefSeq" id="WP_179633117.1">
    <property type="nucleotide sequence ID" value="NZ_JACCFH010000001.1"/>
</dbReference>
<proteinExistence type="predicted"/>
<gene>
    <name evidence="4" type="ORF">BDD16_001187</name>
</gene>
<dbReference type="SMART" id="SM00267">
    <property type="entry name" value="GGDEF"/>
    <property type="match status" value="1"/>
</dbReference>
<evidence type="ECO:0000256" key="1">
    <source>
        <dbReference type="ARBA" id="ARBA00012528"/>
    </source>
</evidence>
<sequence>MPSTTPDLLDTLLAMTRSRERVEVDALLLTALAVRTAAIRVRLWRVKGEAGQPRHWVLCGEHHQGQDRAAPVEHLGDAARIPVPWHALPDLVRCADARAVVARPQADASGWHTGLPLLLDTDIEGLIELDSVQPLDAPALEAAERLLQGHRNVLGLLDYSERDTLTRLLNRKRFDTAFMQATVAEARRIYGVPDEASDPQDRRAVPVVRRHWLGVVDIDHFKLVNDRFGHIVGDEVLSMVARIMTSVFRFDDQLYRFGGEEFVVLLTARDEAGARKAFERFRLAIEGCAFPAIGRVTVSIGFSDVRPGDTPQACFDRADKAVYHGKTHGRNQIHSHEVLVEQGLIEDTSHCGDIELF</sequence>
<dbReference type="PANTHER" id="PTHR45138">
    <property type="entry name" value="REGULATORY COMPONENTS OF SENSORY TRANSDUCTION SYSTEM"/>
    <property type="match status" value="1"/>
</dbReference>
<dbReference type="CDD" id="cd01949">
    <property type="entry name" value="GGDEF"/>
    <property type="match status" value="1"/>
</dbReference>
<dbReference type="GO" id="GO:1902201">
    <property type="term" value="P:negative regulation of bacterial-type flagellum-dependent cell motility"/>
    <property type="evidence" value="ECO:0007669"/>
    <property type="project" value="TreeGrafter"/>
</dbReference>
<dbReference type="NCBIfam" id="TIGR00254">
    <property type="entry name" value="GGDEF"/>
    <property type="match status" value="1"/>
</dbReference>
<evidence type="ECO:0000256" key="2">
    <source>
        <dbReference type="ARBA" id="ARBA00034247"/>
    </source>
</evidence>
<feature type="domain" description="GGDEF" evidence="3">
    <location>
        <begin position="209"/>
        <end position="338"/>
    </location>
</feature>
<dbReference type="GO" id="GO:0052621">
    <property type="term" value="F:diguanylate cyclase activity"/>
    <property type="evidence" value="ECO:0007669"/>
    <property type="project" value="UniProtKB-EC"/>
</dbReference>
<evidence type="ECO:0000313" key="5">
    <source>
        <dbReference type="Proteomes" id="UP000518288"/>
    </source>
</evidence>
<protein>
    <recommendedName>
        <fullName evidence="1">diguanylate cyclase</fullName>
        <ecNumber evidence="1">2.7.7.65</ecNumber>
    </recommendedName>
</protein>